<evidence type="ECO:0000313" key="2">
    <source>
        <dbReference type="EMBL" id="AVQ10171.1"/>
    </source>
</evidence>
<sequence>MWEALIPLVTSAFSGLMSQEGQEDTNWMNYNIMKENNAFNADQAQVNRDFQERMRGSQYQTTVKDMAAAGLNPMLSYHMGGAGTPGGSAASASGNAQMHSSVGAGLSSAAEAGGAASEFLKRDAERRYEEQSIKLREPVEKIADVASKGVDAVKEVVKPLSEKVSEIVMTVEDKLKSGSLTSAVADRVENIVEKAKDLATDVASKVMAPYKALATNTSSAGQAVRRGMQAIHGSPGVKVPESKGKVPREAQGRIRRHEWKFNYTP</sequence>
<name>A0A2R3UAA2_9VIRU</name>
<dbReference type="EMBL" id="MH029515">
    <property type="protein sequence ID" value="AVQ10171.1"/>
    <property type="molecule type" value="Genomic_DNA"/>
</dbReference>
<dbReference type="Gene3D" id="1.10.287.700">
    <property type="entry name" value="Helix hairpin bin"/>
    <property type="match status" value="1"/>
</dbReference>
<dbReference type="SUPFAM" id="SSF58113">
    <property type="entry name" value="Apolipoprotein A-I"/>
    <property type="match status" value="1"/>
</dbReference>
<proteinExistence type="predicted"/>
<protein>
    <submittedName>
        <fullName evidence="2">Minor capsid protein</fullName>
    </submittedName>
</protein>
<organism evidence="2">
    <name type="scientific">Gokushovirinae environmental samples</name>
    <dbReference type="NCBI Taxonomy" id="1478972"/>
    <lineage>
        <taxon>Viruses</taxon>
        <taxon>Monodnaviria</taxon>
        <taxon>Sangervirae</taxon>
        <taxon>Phixviricota</taxon>
        <taxon>Malgrandaviricetes</taxon>
        <taxon>Petitvirales</taxon>
        <taxon>Microviridae</taxon>
        <taxon>environmental samples</taxon>
    </lineage>
</organism>
<feature type="compositionally biased region" description="Basic and acidic residues" evidence="1">
    <location>
        <begin position="240"/>
        <end position="252"/>
    </location>
</feature>
<reference evidence="2" key="1">
    <citation type="submission" date="2018-03" db="EMBL/GenBank/DDBJ databases">
        <title>Twenty-four Novel Viral Genomes identified from the Dushanzi Mud Volcanic Sediment in Xinjiang, China.</title>
        <authorList>
            <person name="Han L."/>
        </authorList>
    </citation>
    <scope>NUCLEOTIDE SEQUENCE</scope>
</reference>
<feature type="region of interest" description="Disordered" evidence="1">
    <location>
        <begin position="232"/>
        <end position="253"/>
    </location>
</feature>
<accession>A0A2R3UAA2</accession>
<evidence type="ECO:0000256" key="1">
    <source>
        <dbReference type="SAM" id="MobiDB-lite"/>
    </source>
</evidence>